<comment type="caution">
    <text evidence="4">The sequence shown here is derived from an EMBL/GenBank/DDBJ whole genome shotgun (WGS) entry which is preliminary data.</text>
</comment>
<dbReference type="STRING" id="1121895.GCA_000378485_02615"/>
<gene>
    <name evidence="4" type="ORF">Q765_11180</name>
</gene>
<feature type="chain" id="PRO_5001992191" description="Secretion system C-terminal sorting domain-containing protein" evidence="2">
    <location>
        <begin position="21"/>
        <end position="760"/>
    </location>
</feature>
<feature type="domain" description="Secretion system C-terminal sorting" evidence="3">
    <location>
        <begin position="688"/>
        <end position="749"/>
    </location>
</feature>
<dbReference type="EMBL" id="JRLX01000010">
    <property type="protein sequence ID" value="KGO86435.1"/>
    <property type="molecule type" value="Genomic_DNA"/>
</dbReference>
<reference evidence="4 5" key="1">
    <citation type="submission" date="2013-09" db="EMBL/GenBank/DDBJ databases">
        <authorList>
            <person name="Zeng Z."/>
            <person name="Chen C."/>
        </authorList>
    </citation>
    <scope>NUCLEOTIDE SEQUENCE [LARGE SCALE GENOMIC DNA]</scope>
    <source>
        <strain evidence="4 5">WB 3.3-2</strain>
    </source>
</reference>
<organism evidence="4 5">
    <name type="scientific">Flavobacterium rivuli WB 3.3-2 = DSM 21788</name>
    <dbReference type="NCBI Taxonomy" id="1121895"/>
    <lineage>
        <taxon>Bacteria</taxon>
        <taxon>Pseudomonadati</taxon>
        <taxon>Bacteroidota</taxon>
        <taxon>Flavobacteriia</taxon>
        <taxon>Flavobacteriales</taxon>
        <taxon>Flavobacteriaceae</taxon>
        <taxon>Flavobacterium</taxon>
    </lineage>
</organism>
<accession>A0A0A2MDQ6</accession>
<sequence length="760" mass="82335">MKFKITLILLLCLQFGFAQVTNQGKPLSWKLQGLEAVAPVVMPKFDLATLQAEDKANENKKDMIWRFGYEFLVDHNLNNSGNWHTLPNGDRLWRIRYQSAGAKTMNFLFSDFYMPAGAKVYLYDNEHTDVLGAYDAQQNNEEHVLGTWLVKGQDIWIEYYEPAAVAGQGKLEIFKVVHGYRTSEGLLKSPDDDLNGSGNCNYDVNCTLGGIDDLKDINKKAVALIITNNSGFCTGSLVNNTSNDGTPYFLTANHCYSNPSQWAFRFNWISPNPVCAGNTPSTSNAPDYYQTASGASLKARNEASDFCLVQITANMPASWDLVYAGWDRSDVAPPSTFGIHHPQGDIMKVCKDDNAPTAENDGEADVWVVGNWELGVTEGGSSGSPLFNNEGRIIGQLFYGSSDCAGLVNNGGYDAYGRFGRSWDNGTTVNTRLSDWLDPEGTEALTLDYYPPAEVFAVDAKAVIAGLGQGVCGSTITPIIRIDNKGTENLTSAQINYTFNNGEAGVLPFTGNLATNESYVVTLPEMQGIQGTNTFTFTITNVNNGATDGNTNNNTTSANFVVEEIPVYALANINFSLVTDQFGYETTWNLKDAAGTVLYSGGPYGFMQQETINTTFTVPAEGCYIFGIYDEEGDGICCDYGEGSFSLITANGTVIAEGAEYGAEFVAKFRMEEELSVSNSALKNAVTVYPNPSSGVFTVSAAGNQALTYQLYNVLGQAVTSGKITTQGTINITGAANGVYMLKVTEQASGKSANYKLVKE</sequence>
<dbReference type="Pfam" id="PF18962">
    <property type="entry name" value="Por_Secre_tail"/>
    <property type="match status" value="1"/>
</dbReference>
<dbReference type="InterPro" id="IPR009003">
    <property type="entry name" value="Peptidase_S1_PA"/>
</dbReference>
<dbReference type="RefSeq" id="WP_020213783.1">
    <property type="nucleotide sequence ID" value="NZ_JRLX01000010.1"/>
</dbReference>
<dbReference type="AlphaFoldDB" id="A0A0A2MDQ6"/>
<evidence type="ECO:0000256" key="1">
    <source>
        <dbReference type="ARBA" id="ARBA00022729"/>
    </source>
</evidence>
<feature type="signal peptide" evidence="2">
    <location>
        <begin position="1"/>
        <end position="20"/>
    </location>
</feature>
<dbReference type="SUPFAM" id="SSF50494">
    <property type="entry name" value="Trypsin-like serine proteases"/>
    <property type="match status" value="1"/>
</dbReference>
<evidence type="ECO:0000313" key="5">
    <source>
        <dbReference type="Proteomes" id="UP000030152"/>
    </source>
</evidence>
<dbReference type="eggNOG" id="COG0265">
    <property type="taxonomic scope" value="Bacteria"/>
</dbReference>
<name>A0A0A2MDQ6_9FLAO</name>
<dbReference type="Proteomes" id="UP000030152">
    <property type="component" value="Unassembled WGS sequence"/>
</dbReference>
<keyword evidence="5" id="KW-1185">Reference proteome</keyword>
<protein>
    <recommendedName>
        <fullName evidence="3">Secretion system C-terminal sorting domain-containing protein</fullName>
    </recommendedName>
</protein>
<dbReference type="Gene3D" id="2.40.10.10">
    <property type="entry name" value="Trypsin-like serine proteases"/>
    <property type="match status" value="2"/>
</dbReference>
<dbReference type="NCBIfam" id="TIGR04183">
    <property type="entry name" value="Por_Secre_tail"/>
    <property type="match status" value="1"/>
</dbReference>
<dbReference type="PANTHER" id="PTHR36234">
    <property type="entry name" value="LYSYL ENDOPEPTIDASE"/>
    <property type="match status" value="1"/>
</dbReference>
<dbReference type="InterPro" id="IPR026444">
    <property type="entry name" value="Secre_tail"/>
</dbReference>
<evidence type="ECO:0000313" key="4">
    <source>
        <dbReference type="EMBL" id="KGO86435.1"/>
    </source>
</evidence>
<dbReference type="OrthoDB" id="9342482at2"/>
<dbReference type="PANTHER" id="PTHR36234:SF5">
    <property type="entry name" value="LYSYL ENDOPEPTIDASE"/>
    <property type="match status" value="1"/>
</dbReference>
<proteinExistence type="predicted"/>
<evidence type="ECO:0000256" key="2">
    <source>
        <dbReference type="SAM" id="SignalP"/>
    </source>
</evidence>
<dbReference type="InterPro" id="IPR043504">
    <property type="entry name" value="Peptidase_S1_PA_chymotrypsin"/>
</dbReference>
<evidence type="ECO:0000259" key="3">
    <source>
        <dbReference type="Pfam" id="PF18962"/>
    </source>
</evidence>
<keyword evidence="1 2" id="KW-0732">Signal</keyword>